<dbReference type="EC" id="2.7.7.3" evidence="9"/>
<feature type="site" description="Transition state stabilizer" evidence="9">
    <location>
        <position position="17"/>
    </location>
</feature>
<accession>A0A1H0BW23</accession>
<dbReference type="GO" id="GO:0015937">
    <property type="term" value="P:coenzyme A biosynthetic process"/>
    <property type="evidence" value="ECO:0007669"/>
    <property type="project" value="UniProtKB-UniRule"/>
</dbReference>
<evidence type="ECO:0000313" key="12">
    <source>
        <dbReference type="EMBL" id="SDN49861.1"/>
    </source>
</evidence>
<dbReference type="NCBIfam" id="TIGR00125">
    <property type="entry name" value="cyt_tran_rel"/>
    <property type="match status" value="1"/>
</dbReference>
<dbReference type="HAMAP" id="MF_00151">
    <property type="entry name" value="PPAT_bact"/>
    <property type="match status" value="1"/>
</dbReference>
<evidence type="ECO:0000256" key="6">
    <source>
        <dbReference type="ARBA" id="ARBA00022842"/>
    </source>
</evidence>
<evidence type="ECO:0000256" key="7">
    <source>
        <dbReference type="ARBA" id="ARBA00022993"/>
    </source>
</evidence>
<dbReference type="PANTHER" id="PTHR21342">
    <property type="entry name" value="PHOSPHOPANTETHEINE ADENYLYLTRANSFERASE"/>
    <property type="match status" value="1"/>
</dbReference>
<comment type="function">
    <text evidence="9">Reversibly transfers an adenylyl group from ATP to 4'-phosphopantetheine, yielding dephospho-CoA (dPCoA) and pyrophosphate.</text>
</comment>
<keyword evidence="2 9" id="KW-0808">Transferase</keyword>
<comment type="similarity">
    <text evidence="9">Belongs to the bacterial CoaD family.</text>
</comment>
<gene>
    <name evidence="9" type="primary">coaD</name>
    <name evidence="12" type="ORF">SAMN05216355_10543</name>
</gene>
<dbReference type="EMBL" id="FNIM01000005">
    <property type="protein sequence ID" value="SDN49861.1"/>
    <property type="molecule type" value="Genomic_DNA"/>
</dbReference>
<name>A0A1H0BW23_9ACTO</name>
<evidence type="ECO:0000259" key="11">
    <source>
        <dbReference type="Pfam" id="PF01467"/>
    </source>
</evidence>
<comment type="pathway">
    <text evidence="9">Cofactor biosynthesis; coenzyme A biosynthesis; CoA from (R)-pantothenate: step 4/5.</text>
</comment>
<dbReference type="Gene3D" id="3.40.50.620">
    <property type="entry name" value="HUPs"/>
    <property type="match status" value="1"/>
</dbReference>
<feature type="binding site" evidence="9">
    <location>
        <position position="75"/>
    </location>
    <ligand>
        <name>substrate</name>
    </ligand>
</feature>
<dbReference type="InterPro" id="IPR001980">
    <property type="entry name" value="PPAT"/>
</dbReference>
<comment type="subcellular location">
    <subcellularLocation>
        <location evidence="9">Cytoplasm</location>
    </subcellularLocation>
</comment>
<dbReference type="NCBIfam" id="TIGR01510">
    <property type="entry name" value="coaD_prev_kdtB"/>
    <property type="match status" value="1"/>
</dbReference>
<evidence type="ECO:0000256" key="4">
    <source>
        <dbReference type="ARBA" id="ARBA00022741"/>
    </source>
</evidence>
<organism evidence="12 13">
    <name type="scientific">Actinomyces ruminicola</name>
    <dbReference type="NCBI Taxonomy" id="332524"/>
    <lineage>
        <taxon>Bacteria</taxon>
        <taxon>Bacillati</taxon>
        <taxon>Actinomycetota</taxon>
        <taxon>Actinomycetes</taxon>
        <taxon>Actinomycetales</taxon>
        <taxon>Actinomycetaceae</taxon>
        <taxon>Actinomyces</taxon>
    </lineage>
</organism>
<dbReference type="InterPro" id="IPR004821">
    <property type="entry name" value="Cyt_trans-like"/>
</dbReference>
<feature type="region of interest" description="Disordered" evidence="10">
    <location>
        <begin position="159"/>
        <end position="189"/>
    </location>
</feature>
<evidence type="ECO:0000256" key="1">
    <source>
        <dbReference type="ARBA" id="ARBA00022490"/>
    </source>
</evidence>
<sequence length="189" mass="19583">MTLAVYPGTFDPITLGHVDVVRRAGSVFDRVILGIARNATKDGSRLFSIEERVALARAALADLPDVEVAVIPGLLADFCARRGADAIVKGLRNGTDFDAEIPMALLNRELGAPETFFLAAAPTHAHVSSSLVKDVARHGGDVSGLVPPGVAVALARALGAPGSGATGGPPSDDLRHANPESPQNRRTNP</sequence>
<evidence type="ECO:0000256" key="5">
    <source>
        <dbReference type="ARBA" id="ARBA00022840"/>
    </source>
</evidence>
<keyword evidence="7 9" id="KW-0173">Coenzyme A biosynthesis</keyword>
<evidence type="ECO:0000256" key="8">
    <source>
        <dbReference type="ARBA" id="ARBA00029346"/>
    </source>
</evidence>
<keyword evidence="4 9" id="KW-0547">Nucleotide-binding</keyword>
<dbReference type="CDD" id="cd02163">
    <property type="entry name" value="PPAT"/>
    <property type="match status" value="1"/>
</dbReference>
<comment type="catalytic activity">
    <reaction evidence="8 9">
        <text>(R)-4'-phosphopantetheine + ATP + H(+) = 3'-dephospho-CoA + diphosphate</text>
        <dbReference type="Rhea" id="RHEA:19801"/>
        <dbReference type="ChEBI" id="CHEBI:15378"/>
        <dbReference type="ChEBI" id="CHEBI:30616"/>
        <dbReference type="ChEBI" id="CHEBI:33019"/>
        <dbReference type="ChEBI" id="CHEBI:57328"/>
        <dbReference type="ChEBI" id="CHEBI:61723"/>
        <dbReference type="EC" id="2.7.7.3"/>
    </reaction>
</comment>
<dbReference type="SUPFAM" id="SSF52374">
    <property type="entry name" value="Nucleotidylyl transferase"/>
    <property type="match status" value="1"/>
</dbReference>
<dbReference type="InterPro" id="IPR014729">
    <property type="entry name" value="Rossmann-like_a/b/a_fold"/>
</dbReference>
<proteinExistence type="inferred from homology"/>
<dbReference type="GO" id="GO:0004595">
    <property type="term" value="F:pantetheine-phosphate adenylyltransferase activity"/>
    <property type="evidence" value="ECO:0007669"/>
    <property type="project" value="UniProtKB-UniRule"/>
</dbReference>
<feature type="domain" description="Cytidyltransferase-like" evidence="11">
    <location>
        <begin position="5"/>
        <end position="133"/>
    </location>
</feature>
<feature type="binding site" evidence="9">
    <location>
        <position position="17"/>
    </location>
    <ligand>
        <name>ATP</name>
        <dbReference type="ChEBI" id="CHEBI:30616"/>
    </ligand>
</feature>
<keyword evidence="1 9" id="KW-0963">Cytoplasm</keyword>
<keyword evidence="5 9" id="KW-0067">ATP-binding</keyword>
<evidence type="ECO:0000313" key="13">
    <source>
        <dbReference type="Proteomes" id="UP000198541"/>
    </source>
</evidence>
<feature type="binding site" evidence="9">
    <location>
        <position position="100"/>
    </location>
    <ligand>
        <name>ATP</name>
        <dbReference type="ChEBI" id="CHEBI:30616"/>
    </ligand>
</feature>
<dbReference type="STRING" id="332524.SAMN04487766_10796"/>
<dbReference type="AlphaFoldDB" id="A0A1H0BW23"/>
<evidence type="ECO:0000256" key="2">
    <source>
        <dbReference type="ARBA" id="ARBA00022679"/>
    </source>
</evidence>
<feature type="binding site" evidence="9">
    <location>
        <position position="89"/>
    </location>
    <ligand>
        <name>substrate</name>
    </ligand>
</feature>
<evidence type="ECO:0000256" key="10">
    <source>
        <dbReference type="SAM" id="MobiDB-lite"/>
    </source>
</evidence>
<protein>
    <recommendedName>
        <fullName evidence="9">Phosphopantetheine adenylyltransferase</fullName>
        <ecNumber evidence="9">2.7.7.3</ecNumber>
    </recommendedName>
    <alternativeName>
        <fullName evidence="9">Dephospho-CoA pyrophosphorylase</fullName>
    </alternativeName>
    <alternativeName>
        <fullName evidence="9">Pantetheine-phosphate adenylyltransferase</fullName>
        <shortName evidence="9">PPAT</shortName>
    </alternativeName>
</protein>
<dbReference type="GO" id="GO:0005524">
    <property type="term" value="F:ATP binding"/>
    <property type="evidence" value="ECO:0007669"/>
    <property type="project" value="UniProtKB-KW"/>
</dbReference>
<evidence type="ECO:0000256" key="3">
    <source>
        <dbReference type="ARBA" id="ARBA00022695"/>
    </source>
</evidence>
<keyword evidence="3 9" id="KW-0548">Nucleotidyltransferase</keyword>
<keyword evidence="13" id="KW-1185">Reference proteome</keyword>
<dbReference type="GO" id="GO:0005737">
    <property type="term" value="C:cytoplasm"/>
    <property type="evidence" value="ECO:0007669"/>
    <property type="project" value="UniProtKB-SubCell"/>
</dbReference>
<comment type="subunit">
    <text evidence="9">Homohexamer.</text>
</comment>
<reference evidence="13" key="1">
    <citation type="submission" date="2016-10" db="EMBL/GenBank/DDBJ databases">
        <authorList>
            <person name="Varghese N."/>
            <person name="Submissions S."/>
        </authorList>
    </citation>
    <scope>NUCLEOTIDE SEQUENCE [LARGE SCALE GENOMIC DNA]</scope>
    <source>
        <strain evidence="13">DSM 27982</strain>
    </source>
</reference>
<feature type="binding site" evidence="9">
    <location>
        <position position="9"/>
    </location>
    <ligand>
        <name>substrate</name>
    </ligand>
</feature>
<evidence type="ECO:0000256" key="9">
    <source>
        <dbReference type="HAMAP-Rule" id="MF_00151"/>
    </source>
</evidence>
<feature type="compositionally biased region" description="Polar residues" evidence="10">
    <location>
        <begin position="180"/>
        <end position="189"/>
    </location>
</feature>
<feature type="binding site" evidence="9">
    <location>
        <begin position="9"/>
        <end position="10"/>
    </location>
    <ligand>
        <name>ATP</name>
        <dbReference type="ChEBI" id="CHEBI:30616"/>
    </ligand>
</feature>
<dbReference type="Pfam" id="PF01467">
    <property type="entry name" value="CTP_transf_like"/>
    <property type="match status" value="1"/>
</dbReference>
<feature type="binding site" evidence="9">
    <location>
        <position position="41"/>
    </location>
    <ligand>
        <name>substrate</name>
    </ligand>
</feature>
<dbReference type="Proteomes" id="UP000198541">
    <property type="component" value="Unassembled WGS sequence"/>
</dbReference>
<dbReference type="PRINTS" id="PR01020">
    <property type="entry name" value="LPSBIOSNTHSS"/>
</dbReference>
<comment type="cofactor">
    <cofactor evidence="9">
        <name>Mg(2+)</name>
        <dbReference type="ChEBI" id="CHEBI:18420"/>
    </cofactor>
</comment>
<dbReference type="UniPathway" id="UPA00241">
    <property type="reaction ID" value="UER00355"/>
</dbReference>
<dbReference type="PANTHER" id="PTHR21342:SF1">
    <property type="entry name" value="PHOSPHOPANTETHEINE ADENYLYLTRANSFERASE"/>
    <property type="match status" value="1"/>
</dbReference>
<dbReference type="RefSeq" id="WP_092534930.1">
    <property type="nucleotide sequence ID" value="NZ_FNIM01000005.1"/>
</dbReference>
<feature type="binding site" evidence="9">
    <location>
        <begin position="90"/>
        <end position="92"/>
    </location>
    <ligand>
        <name>ATP</name>
        <dbReference type="ChEBI" id="CHEBI:30616"/>
    </ligand>
</feature>
<keyword evidence="6 9" id="KW-0460">Magnesium</keyword>
<feature type="binding site" evidence="9">
    <location>
        <begin position="124"/>
        <end position="130"/>
    </location>
    <ligand>
        <name>ATP</name>
        <dbReference type="ChEBI" id="CHEBI:30616"/>
    </ligand>
</feature>